<organism evidence="1 2">
    <name type="scientific">Gymnopus androsaceus JB14</name>
    <dbReference type="NCBI Taxonomy" id="1447944"/>
    <lineage>
        <taxon>Eukaryota</taxon>
        <taxon>Fungi</taxon>
        <taxon>Dikarya</taxon>
        <taxon>Basidiomycota</taxon>
        <taxon>Agaricomycotina</taxon>
        <taxon>Agaricomycetes</taxon>
        <taxon>Agaricomycetidae</taxon>
        <taxon>Agaricales</taxon>
        <taxon>Marasmiineae</taxon>
        <taxon>Omphalotaceae</taxon>
        <taxon>Gymnopus</taxon>
    </lineage>
</organism>
<sequence>MYIYQGKGLNYVDGPVAFLIHRLVLPQCVFLCGERYQGKGSTSFRRSSRVFDTSTRSPSICLFVRGKVPGEGVKLCQPLSDGPLAFSMHRLVLALFHFLDGTGTSRRNKYILMVHLCF</sequence>
<dbReference type="Proteomes" id="UP000799118">
    <property type="component" value="Unassembled WGS sequence"/>
</dbReference>
<name>A0A6A4H518_9AGAR</name>
<evidence type="ECO:0000313" key="1">
    <source>
        <dbReference type="EMBL" id="KAE9393272.1"/>
    </source>
</evidence>
<gene>
    <name evidence="1" type="ORF">BT96DRAFT_227808</name>
</gene>
<evidence type="ECO:0000313" key="2">
    <source>
        <dbReference type="Proteomes" id="UP000799118"/>
    </source>
</evidence>
<dbReference type="EMBL" id="ML769576">
    <property type="protein sequence ID" value="KAE9393272.1"/>
    <property type="molecule type" value="Genomic_DNA"/>
</dbReference>
<keyword evidence="2" id="KW-1185">Reference proteome</keyword>
<accession>A0A6A4H518</accession>
<reference evidence="1" key="1">
    <citation type="journal article" date="2019" name="Environ. Microbiol.">
        <title>Fungal ecological strategies reflected in gene transcription - a case study of two litter decomposers.</title>
        <authorList>
            <person name="Barbi F."/>
            <person name="Kohler A."/>
            <person name="Barry K."/>
            <person name="Baskaran P."/>
            <person name="Daum C."/>
            <person name="Fauchery L."/>
            <person name="Ihrmark K."/>
            <person name="Kuo A."/>
            <person name="LaButti K."/>
            <person name="Lipzen A."/>
            <person name="Morin E."/>
            <person name="Grigoriev I.V."/>
            <person name="Henrissat B."/>
            <person name="Lindahl B."/>
            <person name="Martin F."/>
        </authorList>
    </citation>
    <scope>NUCLEOTIDE SEQUENCE</scope>
    <source>
        <strain evidence="1">JB14</strain>
    </source>
</reference>
<protein>
    <submittedName>
        <fullName evidence="1">Uncharacterized protein</fullName>
    </submittedName>
</protein>
<dbReference type="AlphaFoldDB" id="A0A6A4H518"/>
<proteinExistence type="predicted"/>